<proteinExistence type="predicted"/>
<dbReference type="EMBL" id="JAINUG010000129">
    <property type="protein sequence ID" value="KAJ8394181.1"/>
    <property type="molecule type" value="Genomic_DNA"/>
</dbReference>
<dbReference type="Proteomes" id="UP001221898">
    <property type="component" value="Unassembled WGS sequence"/>
</dbReference>
<keyword evidence="3" id="KW-1185">Reference proteome</keyword>
<feature type="region of interest" description="Disordered" evidence="1">
    <location>
        <begin position="67"/>
        <end position="90"/>
    </location>
</feature>
<protein>
    <submittedName>
        <fullName evidence="2">Uncharacterized protein</fullName>
    </submittedName>
</protein>
<evidence type="ECO:0000256" key="1">
    <source>
        <dbReference type="SAM" id="MobiDB-lite"/>
    </source>
</evidence>
<name>A0AAD7WEK0_9TELE</name>
<evidence type="ECO:0000313" key="2">
    <source>
        <dbReference type="EMBL" id="KAJ8394181.1"/>
    </source>
</evidence>
<accession>A0AAD7WEK0</accession>
<comment type="caution">
    <text evidence="2">The sequence shown here is derived from an EMBL/GenBank/DDBJ whole genome shotgun (WGS) entry which is preliminary data.</text>
</comment>
<gene>
    <name evidence="2" type="ORF">AAFF_G00049860</name>
</gene>
<dbReference type="AlphaFoldDB" id="A0AAD7WEK0"/>
<sequence length="90" mass="10009">MMWSSSARSILKGWLGATEEAAPPPYGDRVFTRSSAVTTGGAVLEGAAPEAEVQASKSYMEVSMSANRMSSRARSVRKPDEEEDRWWRRR</sequence>
<reference evidence="2" key="1">
    <citation type="journal article" date="2023" name="Science">
        <title>Genome structures resolve the early diversification of teleost fishes.</title>
        <authorList>
            <person name="Parey E."/>
            <person name="Louis A."/>
            <person name="Montfort J."/>
            <person name="Bouchez O."/>
            <person name="Roques C."/>
            <person name="Iampietro C."/>
            <person name="Lluch J."/>
            <person name="Castinel A."/>
            <person name="Donnadieu C."/>
            <person name="Desvignes T."/>
            <person name="Floi Bucao C."/>
            <person name="Jouanno E."/>
            <person name="Wen M."/>
            <person name="Mejri S."/>
            <person name="Dirks R."/>
            <person name="Jansen H."/>
            <person name="Henkel C."/>
            <person name="Chen W.J."/>
            <person name="Zahm M."/>
            <person name="Cabau C."/>
            <person name="Klopp C."/>
            <person name="Thompson A.W."/>
            <person name="Robinson-Rechavi M."/>
            <person name="Braasch I."/>
            <person name="Lecointre G."/>
            <person name="Bobe J."/>
            <person name="Postlethwait J.H."/>
            <person name="Berthelot C."/>
            <person name="Roest Crollius H."/>
            <person name="Guiguen Y."/>
        </authorList>
    </citation>
    <scope>NUCLEOTIDE SEQUENCE</scope>
    <source>
        <strain evidence="2">NC1722</strain>
    </source>
</reference>
<evidence type="ECO:0000313" key="3">
    <source>
        <dbReference type="Proteomes" id="UP001221898"/>
    </source>
</evidence>
<organism evidence="2 3">
    <name type="scientific">Aldrovandia affinis</name>
    <dbReference type="NCBI Taxonomy" id="143900"/>
    <lineage>
        <taxon>Eukaryota</taxon>
        <taxon>Metazoa</taxon>
        <taxon>Chordata</taxon>
        <taxon>Craniata</taxon>
        <taxon>Vertebrata</taxon>
        <taxon>Euteleostomi</taxon>
        <taxon>Actinopterygii</taxon>
        <taxon>Neopterygii</taxon>
        <taxon>Teleostei</taxon>
        <taxon>Notacanthiformes</taxon>
        <taxon>Halosauridae</taxon>
        <taxon>Aldrovandia</taxon>
    </lineage>
</organism>